<keyword evidence="7" id="KW-0472">Membrane</keyword>
<keyword evidence="6" id="KW-0902">Two-component regulatory system</keyword>
<dbReference type="Pfam" id="PF13185">
    <property type="entry name" value="GAF_2"/>
    <property type="match status" value="1"/>
</dbReference>
<dbReference type="SUPFAM" id="SSF109604">
    <property type="entry name" value="HD-domain/PDEase-like"/>
    <property type="match status" value="1"/>
</dbReference>
<dbReference type="SUPFAM" id="SSF55781">
    <property type="entry name" value="GAF domain-like"/>
    <property type="match status" value="2"/>
</dbReference>
<dbReference type="EMBL" id="VBOS01000279">
    <property type="protein sequence ID" value="TMQ54122.1"/>
    <property type="molecule type" value="Genomic_DNA"/>
</dbReference>
<evidence type="ECO:0000256" key="7">
    <source>
        <dbReference type="ARBA" id="ARBA00023136"/>
    </source>
</evidence>
<dbReference type="PANTHER" id="PTHR43711">
    <property type="entry name" value="TWO-COMPONENT HISTIDINE KINASE"/>
    <property type="match status" value="1"/>
</dbReference>
<dbReference type="CDD" id="cd00082">
    <property type="entry name" value="HisKA"/>
    <property type="match status" value="1"/>
</dbReference>
<evidence type="ECO:0000256" key="5">
    <source>
        <dbReference type="ARBA" id="ARBA00022777"/>
    </source>
</evidence>
<accession>A0A538SRV1</accession>
<dbReference type="InterPro" id="IPR029016">
    <property type="entry name" value="GAF-like_dom_sf"/>
</dbReference>
<dbReference type="GO" id="GO:0000155">
    <property type="term" value="F:phosphorelay sensor kinase activity"/>
    <property type="evidence" value="ECO:0007669"/>
    <property type="project" value="InterPro"/>
</dbReference>
<dbReference type="PROSITE" id="PS50109">
    <property type="entry name" value="HIS_KIN"/>
    <property type="match status" value="1"/>
</dbReference>
<dbReference type="InterPro" id="IPR004358">
    <property type="entry name" value="Sig_transdc_His_kin-like_C"/>
</dbReference>
<dbReference type="InterPro" id="IPR037522">
    <property type="entry name" value="HD_GYP_dom"/>
</dbReference>
<evidence type="ECO:0000259" key="10">
    <source>
        <dbReference type="PROSITE" id="PS51832"/>
    </source>
</evidence>
<keyword evidence="8" id="KW-0175">Coiled coil</keyword>
<dbReference type="Gene3D" id="1.10.287.130">
    <property type="match status" value="1"/>
</dbReference>
<dbReference type="FunFam" id="3.30.565.10:FF:000006">
    <property type="entry name" value="Sensor histidine kinase WalK"/>
    <property type="match status" value="1"/>
</dbReference>
<dbReference type="InterPro" id="IPR005467">
    <property type="entry name" value="His_kinase_dom"/>
</dbReference>
<keyword evidence="4" id="KW-0808">Transferase</keyword>
<evidence type="ECO:0000313" key="12">
    <source>
        <dbReference type="Proteomes" id="UP000317716"/>
    </source>
</evidence>
<dbReference type="Pfam" id="PF02518">
    <property type="entry name" value="HATPase_c"/>
    <property type="match status" value="1"/>
</dbReference>
<dbReference type="Gene3D" id="3.30.565.10">
    <property type="entry name" value="Histidine kinase-like ATPase, C-terminal domain"/>
    <property type="match status" value="1"/>
</dbReference>
<evidence type="ECO:0000313" key="11">
    <source>
        <dbReference type="EMBL" id="TMQ54122.1"/>
    </source>
</evidence>
<dbReference type="CDD" id="cd00077">
    <property type="entry name" value="HDc"/>
    <property type="match status" value="1"/>
</dbReference>
<protein>
    <recommendedName>
        <fullName evidence="2">histidine kinase</fullName>
        <ecNumber evidence="2">2.7.13.3</ecNumber>
    </recommendedName>
</protein>
<comment type="caution">
    <text evidence="11">The sequence shown here is derived from an EMBL/GenBank/DDBJ whole genome shotgun (WGS) entry which is preliminary data.</text>
</comment>
<dbReference type="EC" id="2.7.13.3" evidence="2"/>
<dbReference type="InterPro" id="IPR003661">
    <property type="entry name" value="HisK_dim/P_dom"/>
</dbReference>
<keyword evidence="3" id="KW-0597">Phosphoprotein</keyword>
<proteinExistence type="predicted"/>
<dbReference type="PROSITE" id="PS51832">
    <property type="entry name" value="HD_GYP"/>
    <property type="match status" value="1"/>
</dbReference>
<dbReference type="SMART" id="SM00388">
    <property type="entry name" value="HisKA"/>
    <property type="match status" value="1"/>
</dbReference>
<comment type="catalytic activity">
    <reaction evidence="1">
        <text>ATP + protein L-histidine = ADP + protein N-phospho-L-histidine.</text>
        <dbReference type="EC" id="2.7.13.3"/>
    </reaction>
</comment>
<dbReference type="Proteomes" id="UP000317716">
    <property type="component" value="Unassembled WGS sequence"/>
</dbReference>
<dbReference type="Pfam" id="PF01590">
    <property type="entry name" value="GAF"/>
    <property type="match status" value="1"/>
</dbReference>
<dbReference type="SMART" id="SM00387">
    <property type="entry name" value="HATPase_c"/>
    <property type="match status" value="1"/>
</dbReference>
<dbReference type="SMART" id="SM00065">
    <property type="entry name" value="GAF"/>
    <property type="match status" value="2"/>
</dbReference>
<dbReference type="InterPro" id="IPR036097">
    <property type="entry name" value="HisK_dim/P_sf"/>
</dbReference>
<dbReference type="SUPFAM" id="SSF47384">
    <property type="entry name" value="Homodimeric domain of signal transducing histidine kinase"/>
    <property type="match status" value="1"/>
</dbReference>
<evidence type="ECO:0000256" key="1">
    <source>
        <dbReference type="ARBA" id="ARBA00000085"/>
    </source>
</evidence>
<feature type="coiled-coil region" evidence="8">
    <location>
        <begin position="163"/>
        <end position="197"/>
    </location>
</feature>
<evidence type="ECO:0000256" key="3">
    <source>
        <dbReference type="ARBA" id="ARBA00022553"/>
    </source>
</evidence>
<dbReference type="InterPro" id="IPR050736">
    <property type="entry name" value="Sensor_HK_Regulatory"/>
</dbReference>
<dbReference type="InterPro" id="IPR036890">
    <property type="entry name" value="HATPase_C_sf"/>
</dbReference>
<dbReference type="Pfam" id="PF13487">
    <property type="entry name" value="HD_5"/>
    <property type="match status" value="1"/>
</dbReference>
<evidence type="ECO:0000256" key="4">
    <source>
        <dbReference type="ARBA" id="ARBA00022679"/>
    </source>
</evidence>
<keyword evidence="5" id="KW-0418">Kinase</keyword>
<feature type="domain" description="Histidine kinase" evidence="9">
    <location>
        <begin position="204"/>
        <end position="421"/>
    </location>
</feature>
<dbReference type="PANTHER" id="PTHR43711:SF1">
    <property type="entry name" value="HISTIDINE KINASE 1"/>
    <property type="match status" value="1"/>
</dbReference>
<dbReference type="CDD" id="cd00075">
    <property type="entry name" value="HATPase"/>
    <property type="match status" value="1"/>
</dbReference>
<dbReference type="Gene3D" id="1.10.3210.10">
    <property type="entry name" value="Hypothetical protein af1432"/>
    <property type="match status" value="1"/>
</dbReference>
<evidence type="ECO:0000256" key="8">
    <source>
        <dbReference type="SAM" id="Coils"/>
    </source>
</evidence>
<dbReference type="InterPro" id="IPR003607">
    <property type="entry name" value="HD/PDEase_dom"/>
</dbReference>
<dbReference type="Pfam" id="PF00512">
    <property type="entry name" value="HisKA"/>
    <property type="match status" value="1"/>
</dbReference>
<dbReference type="AlphaFoldDB" id="A0A538SRV1"/>
<evidence type="ECO:0000259" key="9">
    <source>
        <dbReference type="PROSITE" id="PS50109"/>
    </source>
</evidence>
<dbReference type="FunFam" id="1.10.287.130:FF:000001">
    <property type="entry name" value="Two-component sensor histidine kinase"/>
    <property type="match status" value="1"/>
</dbReference>
<dbReference type="SUPFAM" id="SSF55874">
    <property type="entry name" value="ATPase domain of HSP90 chaperone/DNA topoisomerase II/histidine kinase"/>
    <property type="match status" value="1"/>
</dbReference>
<sequence>MKPGAGGAAQAQGEEVLARQSLGLLAQAILGLRSTGEPATACAIAGDCARTALGASDYRLLRLEPRSGALRRLDPTGEEARYLPEPGGPAEWAMRHEQPVFDEGQGGASASREAALWDGAPGALATVPLVSNGAALGLMLVSFASPRAFGSVTRTFLQTLGDALALALERTQLRRELEEERKSVQALKKQRSDGEQASSTLMSVVAHEIRSPLTAIKAYTEAMLDHLSDPHAPRERFLSIINSECDRLARLVSDVLDLSRLEAGQRPLRLARFDIERLVTEMLEGLLPSVMERKITLRPQLEPGLVVEADPDLVRRLLINLVGNAVKYSPLGGTVRIVTRVSGDEFLCEIEDQGPGIPPEDLPHVFERFYRARRQRDEEVEGTGLGLAIAHGIVELHGGRIWAQSAEPHGTRLCVALPSRQLAAPRARRTARRIWGRGDLRELCQGTVNMVAAAMDAEIVSLMLVDPDHGDLFIAAWRGLDGEKLQGRRTAVRAGVAGSVAAWGRPLLVNDIETDRRFSRLNHPQYTTKSLLCVPLCVEGEVVGVINVNNKISGQSFDDDDLAVLTALVERVGSAVERAIAHPDSPRVVDEALEAVRAVTQLRRDGLLSGRNRIHLVRATARQLGMSEAGIDLVGYVASIHDLGMTRFQEAVNHPGKLDSEKRQEIERHPETTLELIRGLEYASAVRDVILAHHEHWDGTGYPRGLSGGDIPLGARILAVVDAYESMTHGRPYRPPLPQAQAIGELRREAGRHFDPEVVDAFQLALGGGGGR</sequence>
<name>A0A538SRV1_UNCEI</name>
<dbReference type="Gene3D" id="3.30.450.40">
    <property type="match status" value="2"/>
</dbReference>
<dbReference type="InterPro" id="IPR003594">
    <property type="entry name" value="HATPase_dom"/>
</dbReference>
<organism evidence="11 12">
    <name type="scientific">Eiseniibacteriota bacterium</name>
    <dbReference type="NCBI Taxonomy" id="2212470"/>
    <lineage>
        <taxon>Bacteria</taxon>
        <taxon>Candidatus Eiseniibacteriota</taxon>
    </lineage>
</organism>
<feature type="domain" description="HD-GYP" evidence="10">
    <location>
        <begin position="585"/>
        <end position="772"/>
    </location>
</feature>
<dbReference type="PRINTS" id="PR00344">
    <property type="entry name" value="BCTRLSENSOR"/>
</dbReference>
<evidence type="ECO:0000256" key="2">
    <source>
        <dbReference type="ARBA" id="ARBA00012438"/>
    </source>
</evidence>
<dbReference type="InterPro" id="IPR003018">
    <property type="entry name" value="GAF"/>
</dbReference>
<reference evidence="11 12" key="1">
    <citation type="journal article" date="2019" name="Nat. Microbiol.">
        <title>Mediterranean grassland soil C-N compound turnover is dependent on rainfall and depth, and is mediated by genomically divergent microorganisms.</title>
        <authorList>
            <person name="Diamond S."/>
            <person name="Andeer P.F."/>
            <person name="Li Z."/>
            <person name="Crits-Christoph A."/>
            <person name="Burstein D."/>
            <person name="Anantharaman K."/>
            <person name="Lane K.R."/>
            <person name="Thomas B.C."/>
            <person name="Pan C."/>
            <person name="Northen T.R."/>
            <person name="Banfield J.F."/>
        </authorList>
    </citation>
    <scope>NUCLEOTIDE SEQUENCE [LARGE SCALE GENOMIC DNA]</scope>
    <source>
        <strain evidence="11">WS_2</strain>
    </source>
</reference>
<gene>
    <name evidence="11" type="ORF">E6K72_07990</name>
</gene>
<evidence type="ECO:0000256" key="6">
    <source>
        <dbReference type="ARBA" id="ARBA00023012"/>
    </source>
</evidence>